<dbReference type="RefSeq" id="XP_065651060.1">
    <property type="nucleotide sequence ID" value="XM_065794988.1"/>
</dbReference>
<name>A0ABM4BPL8_HYDVU</name>
<evidence type="ECO:0000313" key="2">
    <source>
        <dbReference type="Proteomes" id="UP001652625"/>
    </source>
</evidence>
<dbReference type="Proteomes" id="UP001652625">
    <property type="component" value="Chromosome 04"/>
</dbReference>
<evidence type="ECO:0000256" key="1">
    <source>
        <dbReference type="SAM" id="SignalP"/>
    </source>
</evidence>
<sequence length="212" mass="24783">MTLLFTVSLTALMMMDAYKSLEKIQYTKLAKDQLQNELKDDPTIKREQSLQGYLRKLKKHNCFENDADNNIYPVGSQTARIYALPKMHKLSKDSSQPPFRPIILTIGIYNYKLAKYLSNLLSPYIPKFYSTCDSFSFVEELKKVDITNKYIVSYDVESLFTNIPLNETIDIATEFYFKDKTCLKYFSKAQLKKLLQISTSGSHFLFNRKYYD</sequence>
<gene>
    <name evidence="3" type="primary">LOC136079262</name>
</gene>
<accession>A0ABM4BPL8</accession>
<protein>
    <submittedName>
        <fullName evidence="3">Uncharacterized protein LOC136079262</fullName>
    </submittedName>
</protein>
<proteinExistence type="predicted"/>
<reference evidence="3" key="1">
    <citation type="submission" date="2025-08" db="UniProtKB">
        <authorList>
            <consortium name="RefSeq"/>
        </authorList>
    </citation>
    <scope>IDENTIFICATION</scope>
</reference>
<keyword evidence="2" id="KW-1185">Reference proteome</keyword>
<dbReference type="PANTHER" id="PTHR21301">
    <property type="entry name" value="REVERSE TRANSCRIPTASE"/>
    <property type="match status" value="1"/>
</dbReference>
<feature type="chain" id="PRO_5045231897" evidence="1">
    <location>
        <begin position="18"/>
        <end position="212"/>
    </location>
</feature>
<keyword evidence="1" id="KW-0732">Signal</keyword>
<dbReference type="PANTHER" id="PTHR21301:SF11">
    <property type="entry name" value="GIY-YIG DOMAIN-CONTAINING PROTEIN"/>
    <property type="match status" value="1"/>
</dbReference>
<evidence type="ECO:0000313" key="3">
    <source>
        <dbReference type="RefSeq" id="XP_065651060.1"/>
    </source>
</evidence>
<organism evidence="2 3">
    <name type="scientific">Hydra vulgaris</name>
    <name type="common">Hydra</name>
    <name type="synonym">Hydra attenuata</name>
    <dbReference type="NCBI Taxonomy" id="6087"/>
    <lineage>
        <taxon>Eukaryota</taxon>
        <taxon>Metazoa</taxon>
        <taxon>Cnidaria</taxon>
        <taxon>Hydrozoa</taxon>
        <taxon>Hydroidolina</taxon>
        <taxon>Anthoathecata</taxon>
        <taxon>Aplanulata</taxon>
        <taxon>Hydridae</taxon>
        <taxon>Hydra</taxon>
    </lineage>
</organism>
<feature type="signal peptide" evidence="1">
    <location>
        <begin position="1"/>
        <end position="17"/>
    </location>
</feature>
<dbReference type="GeneID" id="136079262"/>